<sequence length="74" mass="7953">MSSRSRRPSWQAPAVGERCDGASHQRSSEPRHSRAGGNPGLPGQRACARIWIPACAGMTALWFRRVAPPSVPSS</sequence>
<proteinExistence type="predicted"/>
<gene>
    <name evidence="2" type="ORF">EZ313_06590</name>
</gene>
<protein>
    <submittedName>
        <fullName evidence="2">Uncharacterized protein</fullName>
    </submittedName>
</protein>
<dbReference type="AlphaFoldDB" id="A0A4Z0C7E0"/>
<dbReference type="OrthoDB" id="9182898at2"/>
<evidence type="ECO:0000256" key="1">
    <source>
        <dbReference type="SAM" id="MobiDB-lite"/>
    </source>
</evidence>
<name>A0A4Z0C7E0_9BURK</name>
<reference evidence="2 3" key="1">
    <citation type="submission" date="2019-03" db="EMBL/GenBank/DDBJ databases">
        <title>Ramlibacter henchirensis DSM 14656, whole genome shotgun sequence.</title>
        <authorList>
            <person name="Zhang X."/>
            <person name="Feng G."/>
            <person name="Zhu H."/>
        </authorList>
    </citation>
    <scope>NUCLEOTIDE SEQUENCE [LARGE SCALE GENOMIC DNA]</scope>
    <source>
        <strain evidence="2 3">DSM 14656</strain>
    </source>
</reference>
<feature type="region of interest" description="Disordered" evidence="1">
    <location>
        <begin position="1"/>
        <end position="43"/>
    </location>
</feature>
<evidence type="ECO:0000313" key="3">
    <source>
        <dbReference type="Proteomes" id="UP000298180"/>
    </source>
</evidence>
<dbReference type="EMBL" id="SMLM01000001">
    <property type="protein sequence ID" value="TFZ06308.1"/>
    <property type="molecule type" value="Genomic_DNA"/>
</dbReference>
<comment type="caution">
    <text evidence="2">The sequence shown here is derived from an EMBL/GenBank/DDBJ whole genome shotgun (WGS) entry which is preliminary data.</text>
</comment>
<accession>A0A4Z0C7E0</accession>
<keyword evidence="3" id="KW-1185">Reference proteome</keyword>
<dbReference type="Proteomes" id="UP000298180">
    <property type="component" value="Unassembled WGS sequence"/>
</dbReference>
<evidence type="ECO:0000313" key="2">
    <source>
        <dbReference type="EMBL" id="TFZ06308.1"/>
    </source>
</evidence>
<organism evidence="2 3">
    <name type="scientific">Ramlibacter henchirensis</name>
    <dbReference type="NCBI Taxonomy" id="204072"/>
    <lineage>
        <taxon>Bacteria</taxon>
        <taxon>Pseudomonadati</taxon>
        <taxon>Pseudomonadota</taxon>
        <taxon>Betaproteobacteria</taxon>
        <taxon>Burkholderiales</taxon>
        <taxon>Comamonadaceae</taxon>
        <taxon>Ramlibacter</taxon>
    </lineage>
</organism>
<feature type="compositionally biased region" description="Basic and acidic residues" evidence="1">
    <location>
        <begin position="17"/>
        <end position="32"/>
    </location>
</feature>